<reference evidence="4 5" key="1">
    <citation type="submission" date="2023-09" db="EMBL/GenBank/DDBJ databases">
        <authorList>
            <person name="Rey-Velasco X."/>
        </authorList>
    </citation>
    <scope>NUCLEOTIDE SEQUENCE [LARGE SCALE GENOMIC DNA]</scope>
    <source>
        <strain evidence="4 5">P117</strain>
    </source>
</reference>
<dbReference type="Pfam" id="PF06468">
    <property type="entry name" value="Spond_N"/>
    <property type="match status" value="1"/>
</dbReference>
<comment type="caution">
    <text evidence="4">The sequence shown here is derived from an EMBL/GenBank/DDBJ whole genome shotgun (WGS) entry which is preliminary data.</text>
</comment>
<feature type="domain" description="Spondin" evidence="3">
    <location>
        <begin position="90"/>
        <end position="207"/>
    </location>
</feature>
<dbReference type="InterPro" id="IPR009465">
    <property type="entry name" value="Spondin_N"/>
</dbReference>
<gene>
    <name evidence="4" type="ORF">RM552_12240</name>
</gene>
<feature type="chain" id="PRO_5047219148" evidence="2">
    <location>
        <begin position="23"/>
        <end position="286"/>
    </location>
</feature>
<dbReference type="InterPro" id="IPR038678">
    <property type="entry name" value="Spondin_N_sf"/>
</dbReference>
<feature type="compositionally biased region" description="Low complexity" evidence="1">
    <location>
        <begin position="30"/>
        <end position="40"/>
    </location>
</feature>
<dbReference type="Proteomes" id="UP001253545">
    <property type="component" value="Unassembled WGS sequence"/>
</dbReference>
<name>A0ABU2ZSK6_9ALTE</name>
<feature type="signal peptide" evidence="2">
    <location>
        <begin position="1"/>
        <end position="22"/>
    </location>
</feature>
<dbReference type="PROSITE" id="PS51257">
    <property type="entry name" value="PROKAR_LIPOPROTEIN"/>
    <property type="match status" value="1"/>
</dbReference>
<organism evidence="4 5">
    <name type="scientific">Glaciecola petra</name>
    <dbReference type="NCBI Taxonomy" id="3075602"/>
    <lineage>
        <taxon>Bacteria</taxon>
        <taxon>Pseudomonadati</taxon>
        <taxon>Pseudomonadota</taxon>
        <taxon>Gammaproteobacteria</taxon>
        <taxon>Alteromonadales</taxon>
        <taxon>Alteromonadaceae</taxon>
        <taxon>Glaciecola</taxon>
    </lineage>
</organism>
<keyword evidence="2" id="KW-0732">Signal</keyword>
<dbReference type="RefSeq" id="WP_311369139.1">
    <property type="nucleotide sequence ID" value="NZ_JAVRHX010000003.1"/>
</dbReference>
<evidence type="ECO:0000313" key="5">
    <source>
        <dbReference type="Proteomes" id="UP001253545"/>
    </source>
</evidence>
<evidence type="ECO:0000256" key="1">
    <source>
        <dbReference type="SAM" id="MobiDB-lite"/>
    </source>
</evidence>
<protein>
    <submittedName>
        <fullName evidence="4">Spondin domain-containing protein</fullName>
    </submittedName>
</protein>
<evidence type="ECO:0000256" key="2">
    <source>
        <dbReference type="SAM" id="SignalP"/>
    </source>
</evidence>
<proteinExistence type="predicted"/>
<keyword evidence="5" id="KW-1185">Reference proteome</keyword>
<dbReference type="EMBL" id="JAVRHX010000003">
    <property type="protein sequence ID" value="MDT0595618.1"/>
    <property type="molecule type" value="Genomic_DNA"/>
</dbReference>
<evidence type="ECO:0000313" key="4">
    <source>
        <dbReference type="EMBL" id="MDT0595618.1"/>
    </source>
</evidence>
<accession>A0ABU2ZSK6</accession>
<evidence type="ECO:0000259" key="3">
    <source>
        <dbReference type="Pfam" id="PF06468"/>
    </source>
</evidence>
<dbReference type="Gene3D" id="2.60.40.2130">
    <property type="entry name" value="F-spondin domain"/>
    <property type="match status" value="1"/>
</dbReference>
<sequence length="286" mass="28509">MKNSTLKILSVAVIAVILSACSGDDGEDGATGPQGIQGPAGPAGPQGGDGDDGSQGAQGPQGPSGGFGAFNVTVTNLTHGQPMAPSAIIVHEPGYNAFMSGTPASLGLENLAEGGSPMMLISEAQDAIQFLDAQPSSGINGPGQTTQVVTVLVPELDLDNVRLSVATMLVDTNDAFAGINSKDISNMEVGASMSFIAPAWDSGTEANTETAATMPGPAASAAGGGGDAAGFDAARDDLVNAVRIHAGVVTSANANDSSLEGLSTSVLNQSDKFDNPTARIVITRTR</sequence>
<dbReference type="NCBIfam" id="NF038123">
    <property type="entry name" value="NF038123_dom"/>
    <property type="match status" value="1"/>
</dbReference>
<feature type="region of interest" description="Disordered" evidence="1">
    <location>
        <begin position="25"/>
        <end position="69"/>
    </location>
</feature>